<evidence type="ECO:0000313" key="1">
    <source>
        <dbReference type="EMBL" id="EGD74577.1"/>
    </source>
</evidence>
<proteinExistence type="predicted"/>
<name>F2UD82_SALR5</name>
<dbReference type="GeneID" id="16073407"/>
<evidence type="ECO:0000313" key="2">
    <source>
        <dbReference type="Proteomes" id="UP000007799"/>
    </source>
</evidence>
<accession>F2UD82</accession>
<keyword evidence="2" id="KW-1185">Reference proteome</keyword>
<dbReference type="InParanoid" id="F2UD82"/>
<protein>
    <submittedName>
        <fullName evidence="1">Uncharacterized protein</fullName>
    </submittedName>
</protein>
<reference evidence="1" key="1">
    <citation type="submission" date="2009-08" db="EMBL/GenBank/DDBJ databases">
        <title>Annotation of Salpingoeca rosetta.</title>
        <authorList>
            <consortium name="The Broad Institute Genome Sequencing Platform"/>
            <person name="Russ C."/>
            <person name="Cuomo C."/>
            <person name="Burger G."/>
            <person name="Gray M.W."/>
            <person name="Holland P.W.H."/>
            <person name="King N."/>
            <person name="Lang F.B.F."/>
            <person name="Roger A.J."/>
            <person name="Ruiz-Trillo I."/>
            <person name="Young S.K."/>
            <person name="Zeng Q."/>
            <person name="Gargeya S."/>
            <person name="Alvarado L."/>
            <person name="Berlin A."/>
            <person name="Chapman S.B."/>
            <person name="Chen Z."/>
            <person name="Freedman E."/>
            <person name="Gellesch M."/>
            <person name="Goldberg J."/>
            <person name="Griggs A."/>
            <person name="Gujja S."/>
            <person name="Heilman E."/>
            <person name="Heiman D."/>
            <person name="Howarth C."/>
            <person name="Mehta T."/>
            <person name="Neiman D."/>
            <person name="Pearson M."/>
            <person name="Roberts A."/>
            <person name="Saif S."/>
            <person name="Shea T."/>
            <person name="Shenoy N."/>
            <person name="Sisk P."/>
            <person name="Stolte C."/>
            <person name="Sykes S."/>
            <person name="White J."/>
            <person name="Yandava C."/>
            <person name="Haas B."/>
            <person name="Nusbaum C."/>
            <person name="Birren B."/>
        </authorList>
    </citation>
    <scope>NUCLEOTIDE SEQUENCE [LARGE SCALE GENOMIC DNA]</scope>
    <source>
        <strain evidence="1">ATCC 50818</strain>
    </source>
</reference>
<organism evidence="2">
    <name type="scientific">Salpingoeca rosetta (strain ATCC 50818 / BSB-021)</name>
    <dbReference type="NCBI Taxonomy" id="946362"/>
    <lineage>
        <taxon>Eukaryota</taxon>
        <taxon>Choanoflagellata</taxon>
        <taxon>Craspedida</taxon>
        <taxon>Salpingoecidae</taxon>
        <taxon>Salpingoeca</taxon>
    </lineage>
</organism>
<dbReference type="RefSeq" id="XP_004992834.1">
    <property type="nucleotide sequence ID" value="XM_004992777.1"/>
</dbReference>
<dbReference type="Proteomes" id="UP000007799">
    <property type="component" value="Unassembled WGS sequence"/>
</dbReference>
<sequence>MDVAEEDVAGWDEAMFVHKPDNLLRCPICLLGIRDASMCPSPVSVAPSPSNADAEIKRW</sequence>
<dbReference type="KEGG" id="sre:PTSG_05942"/>
<gene>
    <name evidence="1" type="ORF">PTSG_05942</name>
</gene>
<dbReference type="AlphaFoldDB" id="F2UD82"/>
<dbReference type="EMBL" id="GL832969">
    <property type="protein sequence ID" value="EGD74577.1"/>
    <property type="molecule type" value="Genomic_DNA"/>
</dbReference>